<dbReference type="InterPro" id="IPR047187">
    <property type="entry name" value="SF1_C_Upf1"/>
</dbReference>
<evidence type="ECO:0000256" key="2">
    <source>
        <dbReference type="ARBA" id="ARBA00005601"/>
    </source>
</evidence>
<evidence type="ECO:0000256" key="6">
    <source>
        <dbReference type="ARBA" id="ARBA00022801"/>
    </source>
</evidence>
<evidence type="ECO:0000256" key="3">
    <source>
        <dbReference type="ARBA" id="ARBA00012552"/>
    </source>
</evidence>
<dbReference type="SUPFAM" id="SSF52540">
    <property type="entry name" value="P-loop containing nucleoside triphosphate hydrolases"/>
    <property type="match status" value="1"/>
</dbReference>
<keyword evidence="5" id="KW-0547">Nucleotide-binding</keyword>
<dbReference type="InterPro" id="IPR026122">
    <property type="entry name" value="MOV-10/SDE3_DEXXQ/H-box"/>
</dbReference>
<sequence length="870" mass="96757">MEEAEEDKNGVIVTGEFDFGVVEPSSALEGVSVMGRTEAGEPTCRFIFVECQLASSRSRAMYSPFQITLLGTDRTICAGAPLIFQVTMRSDYIGRCEDRLEMVFEDVQMKKRFMIARSLHVTIGSRADHELLKPKTPYVPRIRTGRPTVLSIVSGEPADLVIPYKGRLTLALIPEYLTELLETGTTRDIIQSLRSLYLPAVINSQTYSRHFKHLLWIEEVQMERDLERYAILDAKLTRHATENVVSDRPTNYYYLKVPGLAEKRPSVLVGDRILAQRPDGNVKIKAFEGVVHVVHKEEVGLRFHHSFSVSPSDRFHFRFRFNRIPMRRQHQALDSVFSEDRVLFPTGVHVPSTVPTVPANGAHGLILKNAFVGTNPPQLQAVLSIVRSAPGSLPFIIFGPPGTGKTVTMVEAILQVLDAKPSARILACAPSNSAADLIASRLRANNALSKKQLFRAYAPYRPKKDVPPELLDFTCVNSKGLFTVPSDADMKDYRVIVSTCVSASICSGIGMPRGHFSHIFIDEAGHATEPEAMVSIKGMADGRTNVVLSGDPKQLGPVIRSTIARQLGLEMSFIERLMGRDVYDEVAGYGRTVVKLVKNFRSHPAILRFPNERFYRGDLQACGSSKVINHFLALYPLVDKAKKFPIVFHSVSGKDDREGTSPSFFNIDEVIVVKTLIERLKANRRLRIADDDIGIIAPYHAQVLKIRTALKAIVDPVKLKVGSVEEFQGQERRAIVISTVRSSKEFVQYDLRHTLGFVANPRRFNVAVTRAQALLYIVGDPSVLSLDPLWRSFLNYVHVNGGWTGPGPTWDTSAPVDEAGGYDAAVRAAALEDMNEFTRRMESMTLDGVGDEDDADDADANLDRPWNEVE</sequence>
<feature type="compositionally biased region" description="Basic and acidic residues" evidence="11">
    <location>
        <begin position="861"/>
        <end position="870"/>
    </location>
</feature>
<evidence type="ECO:0000256" key="10">
    <source>
        <dbReference type="ARBA" id="ARBA00047984"/>
    </source>
</evidence>
<feature type="domain" description="Helicase MOV-10-like beta-barrel" evidence="14">
    <location>
        <begin position="248"/>
        <end position="321"/>
    </location>
</feature>
<keyword evidence="7" id="KW-0347">Helicase</keyword>
<proteinExistence type="inferred from homology"/>
<keyword evidence="16" id="KW-1185">Reference proteome</keyword>
<gene>
    <name evidence="15" type="ORF">VKT23_017378</name>
</gene>
<dbReference type="PANTHER" id="PTHR45418:SF1">
    <property type="entry name" value="CANCER_TESTIS ANTIGEN 55"/>
    <property type="match status" value="1"/>
</dbReference>
<dbReference type="InterPro" id="IPR041679">
    <property type="entry name" value="DNA2/NAM7-like_C"/>
</dbReference>
<dbReference type="Pfam" id="PF21634">
    <property type="entry name" value="MOV-10_beta-barrel"/>
    <property type="match status" value="1"/>
</dbReference>
<evidence type="ECO:0000256" key="7">
    <source>
        <dbReference type="ARBA" id="ARBA00022806"/>
    </source>
</evidence>
<keyword evidence="8" id="KW-0067">ATP-binding</keyword>
<dbReference type="Pfam" id="PF13087">
    <property type="entry name" value="AAA_12"/>
    <property type="match status" value="1"/>
</dbReference>
<dbReference type="InterPro" id="IPR027417">
    <property type="entry name" value="P-loop_NTPase"/>
</dbReference>
<comment type="similarity">
    <text evidence="2">Belongs to the DNA2/NAM7 helicase family. SDE3 subfamily.</text>
</comment>
<evidence type="ECO:0000256" key="1">
    <source>
        <dbReference type="ARBA" id="ARBA00004496"/>
    </source>
</evidence>
<dbReference type="CDD" id="cd18038">
    <property type="entry name" value="DEXXQc_Helz-like"/>
    <property type="match status" value="1"/>
</dbReference>
<dbReference type="PANTHER" id="PTHR45418">
    <property type="entry name" value="CANCER/TESTIS ANTIGEN 55"/>
    <property type="match status" value="1"/>
</dbReference>
<evidence type="ECO:0000256" key="8">
    <source>
        <dbReference type="ARBA" id="ARBA00022840"/>
    </source>
</evidence>
<dbReference type="InterPro" id="IPR041677">
    <property type="entry name" value="DNA2/NAM7_AAA_11"/>
</dbReference>
<evidence type="ECO:0000256" key="5">
    <source>
        <dbReference type="ARBA" id="ARBA00022741"/>
    </source>
</evidence>
<evidence type="ECO:0000256" key="9">
    <source>
        <dbReference type="ARBA" id="ARBA00023158"/>
    </source>
</evidence>
<dbReference type="Gene3D" id="3.40.50.300">
    <property type="entry name" value="P-loop containing nucleotide triphosphate hydrolases"/>
    <property type="match status" value="2"/>
</dbReference>
<organism evidence="15 16">
    <name type="scientific">Marasmiellus scandens</name>
    <dbReference type="NCBI Taxonomy" id="2682957"/>
    <lineage>
        <taxon>Eukaryota</taxon>
        <taxon>Fungi</taxon>
        <taxon>Dikarya</taxon>
        <taxon>Basidiomycota</taxon>
        <taxon>Agaricomycotina</taxon>
        <taxon>Agaricomycetes</taxon>
        <taxon>Agaricomycetidae</taxon>
        <taxon>Agaricales</taxon>
        <taxon>Marasmiineae</taxon>
        <taxon>Omphalotaceae</taxon>
        <taxon>Marasmiellus</taxon>
    </lineage>
</organism>
<dbReference type="InterPro" id="IPR049080">
    <property type="entry name" value="MOV-10-like_beta-barrel"/>
</dbReference>
<comment type="subcellular location">
    <subcellularLocation>
        <location evidence="1">Cytoplasm</location>
    </subcellularLocation>
</comment>
<dbReference type="CDD" id="cd18808">
    <property type="entry name" value="SF1_C_Upf1"/>
    <property type="match status" value="1"/>
</dbReference>
<feature type="domain" description="DNA2/NAM7 helicase helicase" evidence="12">
    <location>
        <begin position="491"/>
        <end position="561"/>
    </location>
</feature>
<dbReference type="EC" id="3.6.4.13" evidence="3"/>
<feature type="compositionally biased region" description="Acidic residues" evidence="11">
    <location>
        <begin position="849"/>
        <end position="860"/>
    </location>
</feature>
<comment type="caution">
    <text evidence="15">The sequence shown here is derived from an EMBL/GenBank/DDBJ whole genome shotgun (WGS) entry which is preliminary data.</text>
</comment>
<feature type="region of interest" description="Disordered" evidence="11">
    <location>
        <begin position="842"/>
        <end position="870"/>
    </location>
</feature>
<keyword evidence="6" id="KW-0378">Hydrolase</keyword>
<comment type="catalytic activity">
    <reaction evidence="10">
        <text>ATP + H2O = ADP + phosphate + H(+)</text>
        <dbReference type="Rhea" id="RHEA:13065"/>
        <dbReference type="ChEBI" id="CHEBI:15377"/>
        <dbReference type="ChEBI" id="CHEBI:15378"/>
        <dbReference type="ChEBI" id="CHEBI:30616"/>
        <dbReference type="ChEBI" id="CHEBI:43474"/>
        <dbReference type="ChEBI" id="CHEBI:456216"/>
        <dbReference type="EC" id="3.6.4.13"/>
    </reaction>
</comment>
<evidence type="ECO:0000256" key="11">
    <source>
        <dbReference type="SAM" id="MobiDB-lite"/>
    </source>
</evidence>
<dbReference type="EMBL" id="JBANRG010000071">
    <property type="protein sequence ID" value="KAK7439803.1"/>
    <property type="molecule type" value="Genomic_DNA"/>
</dbReference>
<evidence type="ECO:0000313" key="15">
    <source>
        <dbReference type="EMBL" id="KAK7439803.1"/>
    </source>
</evidence>
<keyword evidence="9" id="KW-0943">RNA-mediated gene silencing</keyword>
<evidence type="ECO:0000313" key="16">
    <source>
        <dbReference type="Proteomes" id="UP001498398"/>
    </source>
</evidence>
<name>A0ABR1IS64_9AGAR</name>
<feature type="domain" description="DNA2/NAM7 helicase helicase" evidence="12">
    <location>
        <begin position="374"/>
        <end position="460"/>
    </location>
</feature>
<feature type="domain" description="DNA2/NAM7 helicase-like C-terminal" evidence="13">
    <location>
        <begin position="572"/>
        <end position="781"/>
    </location>
</feature>
<reference evidence="15 16" key="1">
    <citation type="submission" date="2024-01" db="EMBL/GenBank/DDBJ databases">
        <title>A draft genome for the cacao thread blight pathogen Marasmiellus scandens.</title>
        <authorList>
            <person name="Baruah I.K."/>
            <person name="Leung J."/>
            <person name="Bukari Y."/>
            <person name="Amoako-Attah I."/>
            <person name="Meinhardt L.W."/>
            <person name="Bailey B.A."/>
            <person name="Cohen S.P."/>
        </authorList>
    </citation>
    <scope>NUCLEOTIDE SEQUENCE [LARGE SCALE GENOMIC DNA]</scope>
    <source>
        <strain evidence="15 16">GH-19</strain>
    </source>
</reference>
<evidence type="ECO:0000256" key="4">
    <source>
        <dbReference type="ARBA" id="ARBA00022490"/>
    </source>
</evidence>
<evidence type="ECO:0000259" key="14">
    <source>
        <dbReference type="Pfam" id="PF21634"/>
    </source>
</evidence>
<evidence type="ECO:0000259" key="13">
    <source>
        <dbReference type="Pfam" id="PF13087"/>
    </source>
</evidence>
<protein>
    <recommendedName>
        <fullName evidence="3">RNA helicase</fullName>
        <ecNumber evidence="3">3.6.4.13</ecNumber>
    </recommendedName>
</protein>
<accession>A0ABR1IS64</accession>
<dbReference type="Proteomes" id="UP001498398">
    <property type="component" value="Unassembled WGS sequence"/>
</dbReference>
<evidence type="ECO:0000259" key="12">
    <source>
        <dbReference type="Pfam" id="PF13086"/>
    </source>
</evidence>
<dbReference type="Pfam" id="PF13086">
    <property type="entry name" value="AAA_11"/>
    <property type="match status" value="2"/>
</dbReference>
<keyword evidence="4" id="KW-0963">Cytoplasm</keyword>